<accession>A0A8C0JBN0</accession>
<dbReference type="GO" id="GO:0007288">
    <property type="term" value="P:sperm axoneme assembly"/>
    <property type="evidence" value="ECO:0007669"/>
    <property type="project" value="Ensembl"/>
</dbReference>
<dbReference type="InterPro" id="IPR057456">
    <property type="entry name" value="Znf_C17orf113"/>
</dbReference>
<dbReference type="PANTHER" id="PTHR14919:SF0">
    <property type="entry name" value="SPERM FLAGELLAR PROTEIN 2"/>
    <property type="match status" value="1"/>
</dbReference>
<reference evidence="4" key="2">
    <citation type="submission" date="2025-09" db="UniProtKB">
        <authorList>
            <consortium name="Ensembl"/>
        </authorList>
    </citation>
    <scope>IDENTIFICATION</scope>
</reference>
<feature type="region of interest" description="Disordered" evidence="2">
    <location>
        <begin position="872"/>
        <end position="895"/>
    </location>
</feature>
<dbReference type="Pfam" id="PF05699">
    <property type="entry name" value="Dimer_Tnp_hAT"/>
    <property type="match status" value="1"/>
</dbReference>
<dbReference type="Gene3D" id="1.10.418.10">
    <property type="entry name" value="Calponin-like domain"/>
    <property type="match status" value="1"/>
</dbReference>
<evidence type="ECO:0000256" key="2">
    <source>
        <dbReference type="SAM" id="MobiDB-lite"/>
    </source>
</evidence>
<dbReference type="InterPro" id="IPR054517">
    <property type="entry name" value="SPEF2_D5"/>
</dbReference>
<dbReference type="GO" id="GO:0005829">
    <property type="term" value="C:cytosol"/>
    <property type="evidence" value="ECO:0007669"/>
    <property type="project" value="Ensembl"/>
</dbReference>
<dbReference type="Proteomes" id="UP000694404">
    <property type="component" value="Unplaced"/>
</dbReference>
<dbReference type="Pfam" id="PF00406">
    <property type="entry name" value="ADK"/>
    <property type="match status" value="1"/>
</dbReference>
<evidence type="ECO:0000313" key="4">
    <source>
        <dbReference type="Ensembl" id="ENSCABP00000030000.1"/>
    </source>
</evidence>
<evidence type="ECO:0000313" key="5">
    <source>
        <dbReference type="Proteomes" id="UP000694404"/>
    </source>
</evidence>
<dbReference type="GeneTree" id="ENSGT00390000008160"/>
<dbReference type="GO" id="GO:0002177">
    <property type="term" value="C:manchette"/>
    <property type="evidence" value="ECO:0007669"/>
    <property type="project" value="TreeGrafter"/>
</dbReference>
<name>A0A8C0JBN0_CHEAB</name>
<dbReference type="Pfam" id="PF06294">
    <property type="entry name" value="CH_2"/>
    <property type="match status" value="1"/>
</dbReference>
<dbReference type="InterPro" id="IPR010441">
    <property type="entry name" value="CH_2"/>
</dbReference>
<dbReference type="Gene3D" id="3.40.50.300">
    <property type="entry name" value="P-loop containing nucleotide triphosphate hydrolases"/>
    <property type="match status" value="1"/>
</dbReference>
<organism evidence="4 5">
    <name type="scientific">Chelonoidis abingdonii</name>
    <name type="common">Abingdon island giant tortoise</name>
    <name type="synonym">Testudo abingdonii</name>
    <dbReference type="NCBI Taxonomy" id="106734"/>
    <lineage>
        <taxon>Eukaryota</taxon>
        <taxon>Metazoa</taxon>
        <taxon>Chordata</taxon>
        <taxon>Craniata</taxon>
        <taxon>Vertebrata</taxon>
        <taxon>Euteleostomi</taxon>
        <taxon>Archelosauria</taxon>
        <taxon>Testudinata</taxon>
        <taxon>Testudines</taxon>
        <taxon>Cryptodira</taxon>
        <taxon>Durocryptodira</taxon>
        <taxon>Testudinoidea</taxon>
        <taxon>Testudinidae</taxon>
        <taxon>Chelonoidis</taxon>
    </lineage>
</organism>
<dbReference type="SUPFAM" id="SSF53098">
    <property type="entry name" value="Ribonuclease H-like"/>
    <property type="match status" value="1"/>
</dbReference>
<dbReference type="GO" id="GO:0016604">
    <property type="term" value="C:nuclear body"/>
    <property type="evidence" value="ECO:0007669"/>
    <property type="project" value="Ensembl"/>
</dbReference>
<keyword evidence="1" id="KW-0175">Coiled coil</keyword>
<proteinExistence type="predicted"/>
<feature type="region of interest" description="Disordered" evidence="2">
    <location>
        <begin position="721"/>
        <end position="747"/>
    </location>
</feature>
<feature type="domain" description="Calponin-homology (CH)" evidence="3">
    <location>
        <begin position="1"/>
        <end position="105"/>
    </location>
</feature>
<dbReference type="InterPro" id="IPR052634">
    <property type="entry name" value="Sperm_flagellar-bone_growth"/>
</dbReference>
<dbReference type="InterPro" id="IPR008906">
    <property type="entry name" value="HATC_C_dom"/>
</dbReference>
<dbReference type="Ensembl" id="ENSCABT00000032875.1">
    <property type="protein sequence ID" value="ENSCABP00000030000.1"/>
    <property type="gene ID" value="ENSCABG00000021993.1"/>
</dbReference>
<feature type="coiled-coil region" evidence="1">
    <location>
        <begin position="307"/>
        <end position="336"/>
    </location>
</feature>
<dbReference type="Pfam" id="PF22946">
    <property type="entry name" value="SPEF2_D5"/>
    <property type="match status" value="1"/>
</dbReference>
<dbReference type="GO" id="GO:0046983">
    <property type="term" value="F:protein dimerization activity"/>
    <property type="evidence" value="ECO:0007669"/>
    <property type="project" value="InterPro"/>
</dbReference>
<gene>
    <name evidence="4" type="primary">SPEF2</name>
</gene>
<reference evidence="4" key="1">
    <citation type="submission" date="2025-08" db="UniProtKB">
        <authorList>
            <consortium name="Ensembl"/>
        </authorList>
    </citation>
    <scope>IDENTIFICATION</scope>
</reference>
<dbReference type="InterPro" id="IPR012337">
    <property type="entry name" value="RNaseH-like_sf"/>
</dbReference>
<feature type="compositionally biased region" description="Pro residues" evidence="2">
    <location>
        <begin position="886"/>
        <end position="895"/>
    </location>
</feature>
<feature type="compositionally biased region" description="Basic and acidic residues" evidence="2">
    <location>
        <begin position="721"/>
        <end position="732"/>
    </location>
</feature>
<dbReference type="PROSITE" id="PS50021">
    <property type="entry name" value="CH"/>
    <property type="match status" value="1"/>
</dbReference>
<dbReference type="InterPro" id="IPR027417">
    <property type="entry name" value="P-loop_NTPase"/>
</dbReference>
<dbReference type="PANTHER" id="PTHR14919">
    <property type="entry name" value="KPL2-RELATED"/>
    <property type="match status" value="1"/>
</dbReference>
<keyword evidence="5" id="KW-1185">Reference proteome</keyword>
<evidence type="ECO:0000259" key="3">
    <source>
        <dbReference type="PROSITE" id="PS50021"/>
    </source>
</evidence>
<dbReference type="InterPro" id="IPR001715">
    <property type="entry name" value="CH_dom"/>
</dbReference>
<sequence>MSDILCEWLNREVKLSRTVDPKSFPKEFSTGYLIGEILHKYELQDDFNQFSQSRVANSKLNNFSRLEPTLQLLGVQFDQNEAQNIMIEQHGAATKLLYQLYVALEKKKKAGLTGVAMEAMRPAAPAKLQGIESKLYRERLRNLMPRQTDLRLQQVSEHFEMKSKHMENKRACIQLAEQQKVQKIQEEQRAQDIEKHRKGRRRQNEIMARIQAAIIQIPKPPLNRTLKAIEAQKLLKKKKEAEDVYMEIKTFEKFMRKESPTSSTPDTTAQTTTELLSTYSNDEYIKKIQKRLEEDSFAREQREKRRRKMLMEQLIAHEAQEEAYREEQLINRLMRQSQQERRIAVQLMHVRHEKEVLWQNRIFREKQYEERRLKEFQEALDREAALAKQEKIDYEEHICKERDLHEKIAAERAEARYKKHYSMCWEVIDQIIDLSTKTGEYRMLTNNLIPIKLVRDWKELFFNGKPIYEQVSIEPLPTVPTPEQLVELDKMNLLDEKDYDEYKNMVGEWCPPEEHRGSKPPPNNNILGHVVHRLMDIVYPPMPEHPPPIFPPFPIQGCVLGKLFSGKSTCVKFLEEACNIQVLSIDTLVQDSIKAFHENEKKSESSLIPQEAEGSGKQNEVSASFISDLTCSELLEHDISTTYPFNCSFPQLSVRACLGAASEKLLKKGKNIPDELLVDIMVEAIKYEIVPCVLFGWVMDGFPMTINQAKLLEKALTGSDSDKAETKDEKSKKPSLVTDPAAPKNPPLSRPAFDFALLLDISDTTVLERVAGMKGELYFTAYILKKIDLVRDQIKHRIMGFLDNWPKLEKWFSVQQNILVKVNGETEKNLLLKRIKEILLEETAKKENRSKFLNSCFSHGNFNIKIYGSVRGKSPGKKSSPATPEDIPPPTLVGPPPIKPGSDEWVYVDEPLPKEIPGFLVPYWETVENTYENTIKTILRCLREEQYSMIHYLADNRNRFKDYLKRPDHKQEFVSQWQSDYNSIADDLWEDEETKAELHQRVTDLRDLLWDICENRREEAEQERSDIMNDGWLPDHMGILMNHFFSLMQVEVDRFQDTKRFLHDYYRGMEGKMPTEACQEFVRIPLLDILFLIFFSRIPMVPRRPPSPEINVIKQKSKAIQLKSNKEENSSESIIFNFGADEKLITDTWQAAVTAISNMVRNALLRFTDWLNSGLDLNLSSPNTRPMRWCRDYTTTLKPPVVEATPIPLTPEELKKQELKLKMKWEYFSALEYEEEAAKSRLQLIKIKALTFVEELVMKAEETYKCMEKWLGARFLAEMASVDKLTEIARHHIECSTRIQYELVLDDTDFFISNDVKVIPDPIPPPRPSPVETSVNGTLTISQLSTLHKQFLQVAPKGRKKYSYTFIRELKQCFEHQAKGNRQFLKTWLTKYPWLKYDDKRGIMFCALCRKHNVNLGENIHNFCSGTDIFKLEFINVHHSSEAHAWASCMEAASSATGDQASTEQMLKSMSKVTLGRIENIFRTCHAIAKCGRPFTDLDWMCKLDDMKGVDIGSMFRNDKSARTFIHYIAEVERRALKEKLEKCKFFSLISDGVADNAIKEGAVVYIRFASEGKVHCQIVGVQSVDKSDASTIKNAIVKTLQINLQVNLSSQDWSRKLVGFGSDGADVMVGENNGVAKLLKEIQPCVQSVHCFAHRLELAYKGALKSIQLYTTLSGLLQNIYYFYHNSPLNKSNLKSIYETLKLRPAIPSRIGGTRWLSRLQTALQILLKGYPAILLASNHQKAKCLLKLLLKMEVVKFSHFLLDIINVLNILSRVTQNRNSSIADIFATMQSTLETLQMYKTRSGPKERLVDAVTHFHGHQLVGNENILPVRTKVLSNLVRRLHDCFCDASQDVLRATTIGSFRLWPDKIKQEFGEKEVSILTKHYQPILEGANVKVDEVDTEWSMLKLELYDRFQNIRSLTWDSVNSDYSHKYPNILMLVDLILTLPASSAEAERGFSQMKLTLMQLHSKGMSESVTDLMIIQLNSPDIKKFDPEKAIHLWNSAWQRHRRLQTAYMIANGRSDCSSDSDFDSHYGSD</sequence>
<dbReference type="InterPro" id="IPR036872">
    <property type="entry name" value="CH_dom_sf"/>
</dbReference>
<dbReference type="GO" id="GO:0097225">
    <property type="term" value="C:sperm midpiece"/>
    <property type="evidence" value="ECO:0007669"/>
    <property type="project" value="TreeGrafter"/>
</dbReference>
<protein>
    <submittedName>
        <fullName evidence="4">Sperm flagellar 2</fullName>
    </submittedName>
</protein>
<dbReference type="Pfam" id="PF25431">
    <property type="entry name" value="zf-C17orf113"/>
    <property type="match status" value="1"/>
</dbReference>
<evidence type="ECO:0000256" key="1">
    <source>
        <dbReference type="SAM" id="Coils"/>
    </source>
</evidence>
<dbReference type="SUPFAM" id="SSF52540">
    <property type="entry name" value="P-loop containing nucleoside triphosphate hydrolases"/>
    <property type="match status" value="1"/>
</dbReference>